<comment type="caution">
    <text evidence="2">The sequence shown here is derived from an EMBL/GenBank/DDBJ whole genome shotgun (WGS) entry which is preliminary data.</text>
</comment>
<dbReference type="Proteomes" id="UP000704712">
    <property type="component" value="Unassembled WGS sequence"/>
</dbReference>
<feature type="compositionally biased region" description="Basic residues" evidence="1">
    <location>
        <begin position="41"/>
        <end position="52"/>
    </location>
</feature>
<evidence type="ECO:0000313" key="2">
    <source>
        <dbReference type="EMBL" id="KAF4150448.1"/>
    </source>
</evidence>
<name>A0A8S9VIF9_PHYIN</name>
<dbReference type="EMBL" id="JAACNO010000061">
    <property type="protein sequence ID" value="KAF4150448.1"/>
    <property type="molecule type" value="Genomic_DNA"/>
</dbReference>
<protein>
    <submittedName>
        <fullName evidence="2">Uncharacterized protein</fullName>
    </submittedName>
</protein>
<feature type="region of interest" description="Disordered" evidence="1">
    <location>
        <begin position="1"/>
        <end position="61"/>
    </location>
</feature>
<organism evidence="2 3">
    <name type="scientific">Phytophthora infestans</name>
    <name type="common">Potato late blight agent</name>
    <name type="synonym">Botrytis infestans</name>
    <dbReference type="NCBI Taxonomy" id="4787"/>
    <lineage>
        <taxon>Eukaryota</taxon>
        <taxon>Sar</taxon>
        <taxon>Stramenopiles</taxon>
        <taxon>Oomycota</taxon>
        <taxon>Peronosporomycetes</taxon>
        <taxon>Peronosporales</taxon>
        <taxon>Peronosporaceae</taxon>
        <taxon>Phytophthora</taxon>
    </lineage>
</organism>
<feature type="compositionally biased region" description="Basic and acidic residues" evidence="1">
    <location>
        <begin position="27"/>
        <end position="40"/>
    </location>
</feature>
<feature type="compositionally biased region" description="Polar residues" evidence="1">
    <location>
        <begin position="15"/>
        <end position="26"/>
    </location>
</feature>
<accession>A0A8S9VIF9</accession>
<sequence>MLAPLVDLRGDGRNRGQSGRQQAPSDSQDKKDSGSRDQKNKHQFTQKQHHQRNNHDQAFQTSAKFDTTTVCYVCVTMKDIAGPIVPASNASKPL</sequence>
<gene>
    <name evidence="2" type="ORF">GN958_ATG00360</name>
</gene>
<reference evidence="2" key="1">
    <citation type="submission" date="2020-03" db="EMBL/GenBank/DDBJ databases">
        <title>Hybrid Assembly of Korean Phytophthora infestans isolates.</title>
        <authorList>
            <person name="Prokchorchik M."/>
            <person name="Lee Y."/>
            <person name="Seo J."/>
            <person name="Cho J.-H."/>
            <person name="Park Y.-E."/>
            <person name="Jang D.-C."/>
            <person name="Im J.-S."/>
            <person name="Choi J.-G."/>
            <person name="Park H.-J."/>
            <person name="Lee G.-B."/>
            <person name="Lee Y.-G."/>
            <person name="Hong S.-Y."/>
            <person name="Cho K."/>
            <person name="Sohn K.H."/>
        </authorList>
    </citation>
    <scope>NUCLEOTIDE SEQUENCE</scope>
    <source>
        <strain evidence="2">KR_2_A2</strain>
    </source>
</reference>
<evidence type="ECO:0000256" key="1">
    <source>
        <dbReference type="SAM" id="MobiDB-lite"/>
    </source>
</evidence>
<proteinExistence type="predicted"/>
<evidence type="ECO:0000313" key="3">
    <source>
        <dbReference type="Proteomes" id="UP000704712"/>
    </source>
</evidence>
<dbReference type="AlphaFoldDB" id="A0A8S9VIF9"/>